<gene>
    <name evidence="1" type="ORF">NQ315_014400</name>
</gene>
<dbReference type="Proteomes" id="UP001159042">
    <property type="component" value="Unassembled WGS sequence"/>
</dbReference>
<organism evidence="1 2">
    <name type="scientific">Exocentrus adspersus</name>
    <dbReference type="NCBI Taxonomy" id="1586481"/>
    <lineage>
        <taxon>Eukaryota</taxon>
        <taxon>Metazoa</taxon>
        <taxon>Ecdysozoa</taxon>
        <taxon>Arthropoda</taxon>
        <taxon>Hexapoda</taxon>
        <taxon>Insecta</taxon>
        <taxon>Pterygota</taxon>
        <taxon>Neoptera</taxon>
        <taxon>Endopterygota</taxon>
        <taxon>Coleoptera</taxon>
        <taxon>Polyphaga</taxon>
        <taxon>Cucujiformia</taxon>
        <taxon>Chrysomeloidea</taxon>
        <taxon>Cerambycidae</taxon>
        <taxon>Lamiinae</taxon>
        <taxon>Acanthocinini</taxon>
        <taxon>Exocentrus</taxon>
    </lineage>
</organism>
<keyword evidence="2" id="KW-1185">Reference proteome</keyword>
<sequence length="141" mass="15873">MNAATLEKFVIAKNFVKTVRRFNLVGRILEFKIKSIPDGQEPVSSWQRGERGSFNQVIAKRTEGLSPEDQVAFSFCSKDYKEGDGWVPFRPVIEVTYDNVWKVISSIYQSNSTGLNSETFCLGVTSVKMFAGRGTGRNYNT</sequence>
<dbReference type="AlphaFoldDB" id="A0AAV8VFJ9"/>
<reference evidence="1 2" key="1">
    <citation type="journal article" date="2023" name="Insect Mol. Biol.">
        <title>Genome sequencing provides insights into the evolution of gene families encoding plant cell wall-degrading enzymes in longhorned beetles.</title>
        <authorList>
            <person name="Shin N.R."/>
            <person name="Okamura Y."/>
            <person name="Kirsch R."/>
            <person name="Pauchet Y."/>
        </authorList>
    </citation>
    <scope>NUCLEOTIDE SEQUENCE [LARGE SCALE GENOMIC DNA]</scope>
    <source>
        <strain evidence="1">EAD_L_NR</strain>
    </source>
</reference>
<evidence type="ECO:0000313" key="1">
    <source>
        <dbReference type="EMBL" id="KAJ8912817.1"/>
    </source>
</evidence>
<evidence type="ECO:0000313" key="2">
    <source>
        <dbReference type="Proteomes" id="UP001159042"/>
    </source>
</evidence>
<dbReference type="EMBL" id="JANEYG010000111">
    <property type="protein sequence ID" value="KAJ8912817.1"/>
    <property type="molecule type" value="Genomic_DNA"/>
</dbReference>
<accession>A0AAV8VFJ9</accession>
<comment type="caution">
    <text evidence="1">The sequence shown here is derived from an EMBL/GenBank/DDBJ whole genome shotgun (WGS) entry which is preliminary data.</text>
</comment>
<name>A0AAV8VFJ9_9CUCU</name>
<protein>
    <submittedName>
        <fullName evidence="1">Uncharacterized protein</fullName>
    </submittedName>
</protein>
<proteinExistence type="predicted"/>